<gene>
    <name evidence="4" type="ORF">CALCODRAFT_515297</name>
</gene>
<dbReference type="InParanoid" id="A0A165IFE5"/>
<dbReference type="SUPFAM" id="SSF50447">
    <property type="entry name" value="Translation proteins"/>
    <property type="match status" value="1"/>
</dbReference>
<evidence type="ECO:0000256" key="3">
    <source>
        <dbReference type="SAM" id="MobiDB-lite"/>
    </source>
</evidence>
<protein>
    <submittedName>
        <fullName evidence="4">ThrRS/AlaRS common domain-containing protein</fullName>
    </submittedName>
</protein>
<dbReference type="PANTHER" id="PTHR43462:SF1">
    <property type="entry name" value="ALANYL-TRNA EDITING PROTEIN AARSD1"/>
    <property type="match status" value="1"/>
</dbReference>
<dbReference type="Proteomes" id="UP000076842">
    <property type="component" value="Unassembled WGS sequence"/>
</dbReference>
<evidence type="ECO:0000256" key="2">
    <source>
        <dbReference type="ARBA" id="ARBA00022833"/>
    </source>
</evidence>
<sequence length="454" mass="48707">MATATSLPPLPAHLLAAQLPEDYVLPFAFPLPKHKFVGVLACQRDPLLRELVTTVTRCEKRTAPAPATGKGSGKGGKGKKVEEKKEEAVELWEIELEDTVLFPEGGGQPSDSGTLTSLSAGTTVHVSKILRHGLSAVHYCSGPLPVGAQVRVDVDWERRWDHMTQHTGQHVLSGLFDTLELPTLSWSLTARPSLSYIELPRAPTAAELAHVQQSANALIRAGTRVHVSLALADETLRPETMPEDYVGGVIREVDIVGVDRGPCCGTHLPSLSALQMVYVAPYTSSVRGTNARVYFAVGPRVLDALVPAVEGLRQVGLELGCAQGEAPEKVKEVVLLGKEVRKREQKAREELAGYIARDVLAGAEKVGNEQVLVGTLMRRDEDSPVPLEFLTSISYRLKDLLDAQHPEQKHLFALASSGAAGSPLVIFGTPELVARAGELVKGRMAGVKGGGKGR</sequence>
<dbReference type="GO" id="GO:0002196">
    <property type="term" value="F:Ser-tRNA(Ala) deacylase activity"/>
    <property type="evidence" value="ECO:0007669"/>
    <property type="project" value="TreeGrafter"/>
</dbReference>
<name>A0A165IFE5_9BASI</name>
<dbReference type="GO" id="GO:0000166">
    <property type="term" value="F:nucleotide binding"/>
    <property type="evidence" value="ECO:0007669"/>
    <property type="project" value="InterPro"/>
</dbReference>
<keyword evidence="2" id="KW-0862">Zinc</keyword>
<dbReference type="GO" id="GO:0046872">
    <property type="term" value="F:metal ion binding"/>
    <property type="evidence" value="ECO:0007669"/>
    <property type="project" value="UniProtKB-KW"/>
</dbReference>
<organism evidence="4 5">
    <name type="scientific">Calocera cornea HHB12733</name>
    <dbReference type="NCBI Taxonomy" id="1353952"/>
    <lineage>
        <taxon>Eukaryota</taxon>
        <taxon>Fungi</taxon>
        <taxon>Dikarya</taxon>
        <taxon>Basidiomycota</taxon>
        <taxon>Agaricomycotina</taxon>
        <taxon>Dacrymycetes</taxon>
        <taxon>Dacrymycetales</taxon>
        <taxon>Dacrymycetaceae</taxon>
        <taxon>Calocera</taxon>
    </lineage>
</organism>
<dbReference type="InterPro" id="IPR018163">
    <property type="entry name" value="Thr/Ala-tRNA-synth_IIc_edit"/>
</dbReference>
<dbReference type="AlphaFoldDB" id="A0A165IFE5"/>
<dbReference type="Gene3D" id="2.40.30.130">
    <property type="match status" value="1"/>
</dbReference>
<evidence type="ECO:0000313" key="4">
    <source>
        <dbReference type="EMBL" id="KZT60499.1"/>
    </source>
</evidence>
<proteinExistence type="predicted"/>
<keyword evidence="5" id="KW-1185">Reference proteome</keyword>
<dbReference type="Gene3D" id="3.30.980.10">
    <property type="entry name" value="Threonyl-trna Synthetase, Chain A, domain 2"/>
    <property type="match status" value="1"/>
</dbReference>
<accession>A0A165IFE5</accession>
<dbReference type="STRING" id="1353952.A0A165IFE5"/>
<evidence type="ECO:0000256" key="1">
    <source>
        <dbReference type="ARBA" id="ARBA00022723"/>
    </source>
</evidence>
<keyword evidence="1" id="KW-0479">Metal-binding</keyword>
<dbReference type="OrthoDB" id="288942at2759"/>
<feature type="region of interest" description="Disordered" evidence="3">
    <location>
        <begin position="62"/>
        <end position="83"/>
    </location>
</feature>
<evidence type="ECO:0000313" key="5">
    <source>
        <dbReference type="Proteomes" id="UP000076842"/>
    </source>
</evidence>
<dbReference type="PANTHER" id="PTHR43462">
    <property type="entry name" value="ALANYL-TRNA EDITING PROTEIN"/>
    <property type="match status" value="1"/>
</dbReference>
<dbReference type="InterPro" id="IPR009000">
    <property type="entry name" value="Transl_B-barrel_sf"/>
</dbReference>
<dbReference type="InterPro" id="IPR051335">
    <property type="entry name" value="Alanyl-tRNA_Editing_Enzymes"/>
</dbReference>
<dbReference type="EMBL" id="KV423930">
    <property type="protein sequence ID" value="KZT60499.1"/>
    <property type="molecule type" value="Genomic_DNA"/>
</dbReference>
<dbReference type="SUPFAM" id="SSF55186">
    <property type="entry name" value="ThrRS/AlaRS common domain"/>
    <property type="match status" value="1"/>
</dbReference>
<reference evidence="4 5" key="1">
    <citation type="journal article" date="2016" name="Mol. Biol. Evol.">
        <title>Comparative Genomics of Early-Diverging Mushroom-Forming Fungi Provides Insights into the Origins of Lignocellulose Decay Capabilities.</title>
        <authorList>
            <person name="Nagy L.G."/>
            <person name="Riley R."/>
            <person name="Tritt A."/>
            <person name="Adam C."/>
            <person name="Daum C."/>
            <person name="Floudas D."/>
            <person name="Sun H."/>
            <person name="Yadav J.S."/>
            <person name="Pangilinan J."/>
            <person name="Larsson K.H."/>
            <person name="Matsuura K."/>
            <person name="Barry K."/>
            <person name="Labutti K."/>
            <person name="Kuo R."/>
            <person name="Ohm R.A."/>
            <person name="Bhattacharya S.S."/>
            <person name="Shirouzu T."/>
            <person name="Yoshinaga Y."/>
            <person name="Martin F.M."/>
            <person name="Grigoriev I.V."/>
            <person name="Hibbett D.S."/>
        </authorList>
    </citation>
    <scope>NUCLEOTIDE SEQUENCE [LARGE SCALE GENOMIC DNA]</scope>
    <source>
        <strain evidence="4 5">HHB12733</strain>
    </source>
</reference>